<dbReference type="EMBL" id="JARBHB010000001">
    <property type="protein sequence ID" value="KAJ8895822.1"/>
    <property type="molecule type" value="Genomic_DNA"/>
</dbReference>
<sequence length="350" mass="40621">MVESKKKCRQYSIDYLKFGFIPSSDNHLPMCLLCNKVLCDDAMKPSKLEDHLRRCHPDKTVDSMFTLTSKRDNVGLRVSYKISLLIAKSGKSHTIGDQLILPAIEEVLKTILHKPAYDVLKRIPLSHNTVQRRIDEMSYDVESFLYNYLQTTHFPIQLYESTLPGNEALLLAYVSFVMDQETHKELLFPRTLTTDTKGKSIFNVLRDYFMEKAIPLSNIISAAADGAPAMFGRYQRNCQDDDASAYVQHLNVLHTDFETRFEDVLTVEIQQWIINPYSDIEETDVILQEKLTRISTNEELKVQFRKKYQQFWLQRDLPVSYPALWTIARKFLIAFPSSYLMERGFSTFAN</sequence>
<dbReference type="PANTHER" id="PTHR45913:SF22">
    <property type="entry name" value="SCAN BOX DOMAIN-CONTAINING PROTEIN"/>
    <property type="match status" value="1"/>
</dbReference>
<keyword evidence="2" id="KW-1185">Reference proteome</keyword>
<evidence type="ECO:0000313" key="1">
    <source>
        <dbReference type="EMBL" id="KAJ8895822.1"/>
    </source>
</evidence>
<name>A0ABQ9IH82_9NEOP</name>
<accession>A0ABQ9IH82</accession>
<comment type="caution">
    <text evidence="1">The sequence shown here is derived from an EMBL/GenBank/DDBJ whole genome shotgun (WGS) entry which is preliminary data.</text>
</comment>
<evidence type="ECO:0008006" key="3">
    <source>
        <dbReference type="Google" id="ProtNLM"/>
    </source>
</evidence>
<dbReference type="Proteomes" id="UP001159363">
    <property type="component" value="Chromosome 1"/>
</dbReference>
<proteinExistence type="predicted"/>
<protein>
    <recommendedName>
        <fullName evidence="3">SCAN domain-containing protein 3</fullName>
    </recommendedName>
</protein>
<evidence type="ECO:0000313" key="2">
    <source>
        <dbReference type="Proteomes" id="UP001159363"/>
    </source>
</evidence>
<reference evidence="1 2" key="1">
    <citation type="submission" date="2023-02" db="EMBL/GenBank/DDBJ databases">
        <title>LHISI_Scaffold_Assembly.</title>
        <authorList>
            <person name="Stuart O.P."/>
            <person name="Cleave R."/>
            <person name="Magrath M.J.L."/>
            <person name="Mikheyev A.S."/>
        </authorList>
    </citation>
    <scope>NUCLEOTIDE SEQUENCE [LARGE SCALE GENOMIC DNA]</scope>
    <source>
        <strain evidence="1">Daus_M_001</strain>
        <tissue evidence="1">Leg muscle</tissue>
    </source>
</reference>
<gene>
    <name evidence="1" type="ORF">PR048_001160</name>
</gene>
<dbReference type="PANTHER" id="PTHR45913">
    <property type="entry name" value="EPM2A-INTERACTING PROTEIN 1"/>
    <property type="match status" value="1"/>
</dbReference>
<organism evidence="1 2">
    <name type="scientific">Dryococelus australis</name>
    <dbReference type="NCBI Taxonomy" id="614101"/>
    <lineage>
        <taxon>Eukaryota</taxon>
        <taxon>Metazoa</taxon>
        <taxon>Ecdysozoa</taxon>
        <taxon>Arthropoda</taxon>
        <taxon>Hexapoda</taxon>
        <taxon>Insecta</taxon>
        <taxon>Pterygota</taxon>
        <taxon>Neoptera</taxon>
        <taxon>Polyneoptera</taxon>
        <taxon>Phasmatodea</taxon>
        <taxon>Verophasmatodea</taxon>
        <taxon>Anareolatae</taxon>
        <taxon>Phasmatidae</taxon>
        <taxon>Eurycanthinae</taxon>
        <taxon>Dryococelus</taxon>
    </lineage>
</organism>